<name>A0ABX8YYN5_9BACT</name>
<dbReference type="RefSeq" id="WP_194845033.1">
    <property type="nucleotide sequence ID" value="NZ_CP075585.1"/>
</dbReference>
<evidence type="ECO:0008006" key="4">
    <source>
        <dbReference type="Google" id="ProtNLM"/>
    </source>
</evidence>
<dbReference type="Proteomes" id="UP000822862">
    <property type="component" value="Chromosome"/>
</dbReference>
<reference evidence="2 3" key="1">
    <citation type="submission" date="2021-05" db="EMBL/GenBank/DDBJ databases">
        <title>Ecology and evolution of chlamydial symbionts of arthropods.</title>
        <authorList>
            <person name="Halter T."/>
            <person name="Sixt B.S."/>
            <person name="Toenshoff E.R."/>
            <person name="Koestlbacher S."/>
            <person name="Schulz F."/>
            <person name="Kostanjsek R."/>
            <person name="Collingro A."/>
            <person name="Hendrickx F."/>
            <person name="Horn M."/>
        </authorList>
    </citation>
    <scope>NUCLEOTIDE SEQUENCE [LARGE SCALE GENOMIC DNA]</scope>
    <source>
        <strain evidence="2 3">15C</strain>
    </source>
</reference>
<keyword evidence="1" id="KW-0175">Coiled coil</keyword>
<protein>
    <recommendedName>
        <fullName evidence="4">Cell division protein FtsL</fullName>
    </recommendedName>
</protein>
<accession>A0ABX8YYN5</accession>
<gene>
    <name evidence="2" type="ORF">RHAB15C_0000308</name>
</gene>
<proteinExistence type="predicted"/>
<organism evidence="2 3">
    <name type="scientific">Candidatus Rhabdochlamydia porcellionis</name>
    <dbReference type="NCBI Taxonomy" id="225148"/>
    <lineage>
        <taxon>Bacteria</taxon>
        <taxon>Pseudomonadati</taxon>
        <taxon>Chlamydiota</taxon>
        <taxon>Chlamydiia</taxon>
        <taxon>Parachlamydiales</taxon>
        <taxon>Candidatus Rhabdochlamydiaceae</taxon>
        <taxon>Candidatus Rhabdochlamydia</taxon>
    </lineage>
</organism>
<keyword evidence="3" id="KW-1185">Reference proteome</keyword>
<evidence type="ECO:0000256" key="1">
    <source>
        <dbReference type="SAM" id="Coils"/>
    </source>
</evidence>
<evidence type="ECO:0000313" key="3">
    <source>
        <dbReference type="Proteomes" id="UP000822862"/>
    </source>
</evidence>
<feature type="coiled-coil region" evidence="1">
    <location>
        <begin position="30"/>
        <end position="57"/>
    </location>
</feature>
<sequence length="120" mass="13848">MLKRVFIQLACCIGVFGCCLCFYINTQNAVTRLRLEIPILSSELNKLKEQNNRLKYEIDLFESPEHLMQLARCSEFSHLKYPMLQEVLTVSETAIMSKSPLEKEKDLPILKWNLAVGAKQ</sequence>
<dbReference type="EMBL" id="CP075585">
    <property type="protein sequence ID" value="QZA58434.1"/>
    <property type="molecule type" value="Genomic_DNA"/>
</dbReference>
<dbReference type="PROSITE" id="PS51257">
    <property type="entry name" value="PROKAR_LIPOPROTEIN"/>
    <property type="match status" value="1"/>
</dbReference>
<evidence type="ECO:0000313" key="2">
    <source>
        <dbReference type="EMBL" id="QZA58434.1"/>
    </source>
</evidence>